<dbReference type="EMBL" id="CANL01000001">
    <property type="protein sequence ID" value="CCM61938.1"/>
    <property type="molecule type" value="Genomic_DNA"/>
</dbReference>
<dbReference type="AlphaFoldDB" id="R4YVV1"/>
<dbReference type="Proteomes" id="UP000018291">
    <property type="component" value="Unassembled WGS sequence"/>
</dbReference>
<keyword evidence="2" id="KW-1185">Reference proteome</keyword>
<dbReference type="RefSeq" id="WP_012222843.1">
    <property type="nucleotide sequence ID" value="NZ_HG422565.1"/>
</dbReference>
<dbReference type="SUPFAM" id="SSF140453">
    <property type="entry name" value="EsxAB dimer-like"/>
    <property type="match status" value="1"/>
</dbReference>
<organism evidence="1 2">
    <name type="scientific">Candidatus Neomicrothrix parvicella RN1</name>
    <dbReference type="NCBI Taxonomy" id="1229780"/>
    <lineage>
        <taxon>Bacteria</taxon>
        <taxon>Bacillati</taxon>
        <taxon>Actinomycetota</taxon>
        <taxon>Acidimicrobiia</taxon>
        <taxon>Acidimicrobiales</taxon>
        <taxon>Microthrixaceae</taxon>
        <taxon>Candidatus Neomicrothrix</taxon>
    </lineage>
</organism>
<dbReference type="eggNOG" id="ENOG502ZH0G">
    <property type="taxonomic scope" value="Bacteria"/>
</dbReference>
<evidence type="ECO:0008006" key="3">
    <source>
        <dbReference type="Google" id="ProtNLM"/>
    </source>
</evidence>
<dbReference type="Gene3D" id="1.10.287.1060">
    <property type="entry name" value="ESAT-6-like"/>
    <property type="match status" value="1"/>
</dbReference>
<name>R4YVV1_9ACTN</name>
<comment type="caution">
    <text evidence="1">The sequence shown here is derived from an EMBL/GenBank/DDBJ whole genome shotgun (WGS) entry which is preliminary data.</text>
</comment>
<accession>R4YVV1</accession>
<reference evidence="1 2" key="1">
    <citation type="journal article" date="2013" name="ISME J.">
        <title>Metabolic model for the filamentous 'Candidatus Microthrix parvicella' based on genomic and metagenomic analyses.</title>
        <authorList>
            <person name="Jon McIlroy S."/>
            <person name="Kristiansen R."/>
            <person name="Albertsen M."/>
            <person name="Michael Karst S."/>
            <person name="Rossetti S."/>
            <person name="Lund Nielsen J."/>
            <person name="Tandoi V."/>
            <person name="James Seviour R."/>
            <person name="Nielsen P.H."/>
        </authorList>
    </citation>
    <scope>NUCLEOTIDE SEQUENCE [LARGE SCALE GENOMIC DNA]</scope>
    <source>
        <strain evidence="1 2">RN1</strain>
    </source>
</reference>
<evidence type="ECO:0000313" key="1">
    <source>
        <dbReference type="EMBL" id="CCM61938.1"/>
    </source>
</evidence>
<evidence type="ECO:0000313" key="2">
    <source>
        <dbReference type="Proteomes" id="UP000018291"/>
    </source>
</evidence>
<dbReference type="HOGENOM" id="CLU_177796_0_0_11"/>
<dbReference type="OrthoDB" id="5244663at2"/>
<dbReference type="STRING" id="1229780.BN381_10169"/>
<proteinExistence type="predicted"/>
<protein>
    <recommendedName>
        <fullName evidence="3">WXG100 family type VII secretion target</fullName>
    </recommendedName>
</protein>
<dbReference type="InterPro" id="IPR036689">
    <property type="entry name" value="ESAT-6-like_sf"/>
</dbReference>
<gene>
    <name evidence="1" type="ORF">BN381_10169</name>
</gene>
<sequence length="88" mass="9935">MAFMGMNPAQMRTFETSLDAEAKRVRAVISDLDGRVAKVDWRGPDANKFKSSTWPSARSQLQKLVSGYEQLREMAKTQRVQQERTSAG</sequence>